<evidence type="ECO:0000256" key="5">
    <source>
        <dbReference type="ARBA" id="ARBA00022989"/>
    </source>
</evidence>
<dbReference type="Gene3D" id="1.20.1070.10">
    <property type="entry name" value="Rhodopsin 7-helix transmembrane proteins"/>
    <property type="match status" value="1"/>
</dbReference>
<proteinExistence type="inferred from homology"/>
<protein>
    <recommendedName>
        <fullName evidence="13">G-protein coupled receptors family 1 profile domain-containing protein</fullName>
    </recommendedName>
</protein>
<dbReference type="PROSITE" id="PS00237">
    <property type="entry name" value="G_PROTEIN_RECEP_F1_1"/>
    <property type="match status" value="1"/>
</dbReference>
<gene>
    <name evidence="14" type="ORF">EEDITHA_LOCUS23126</name>
</gene>
<evidence type="ECO:0000256" key="4">
    <source>
        <dbReference type="ARBA" id="ARBA00022692"/>
    </source>
</evidence>
<keyword evidence="8 10" id="KW-0675">Receptor</keyword>
<dbReference type="GO" id="GO:0004983">
    <property type="term" value="F:neuropeptide Y receptor activity"/>
    <property type="evidence" value="ECO:0007669"/>
    <property type="project" value="InterPro"/>
</dbReference>
<feature type="domain" description="G-protein coupled receptors family 1 profile" evidence="13">
    <location>
        <begin position="1"/>
        <end position="209"/>
    </location>
</feature>
<organism evidence="14 15">
    <name type="scientific">Euphydryas editha</name>
    <name type="common">Edith's checkerspot</name>
    <dbReference type="NCBI Taxonomy" id="104508"/>
    <lineage>
        <taxon>Eukaryota</taxon>
        <taxon>Metazoa</taxon>
        <taxon>Ecdysozoa</taxon>
        <taxon>Arthropoda</taxon>
        <taxon>Hexapoda</taxon>
        <taxon>Insecta</taxon>
        <taxon>Pterygota</taxon>
        <taxon>Neoptera</taxon>
        <taxon>Endopterygota</taxon>
        <taxon>Lepidoptera</taxon>
        <taxon>Glossata</taxon>
        <taxon>Ditrysia</taxon>
        <taxon>Papilionoidea</taxon>
        <taxon>Nymphalidae</taxon>
        <taxon>Nymphalinae</taxon>
        <taxon>Euphydryas</taxon>
    </lineage>
</organism>
<evidence type="ECO:0000256" key="9">
    <source>
        <dbReference type="ARBA" id="ARBA00023224"/>
    </source>
</evidence>
<evidence type="ECO:0000313" key="14">
    <source>
        <dbReference type="EMBL" id="CAH2109271.1"/>
    </source>
</evidence>
<dbReference type="EMBL" id="CAKOGL010000067">
    <property type="protein sequence ID" value="CAH2109271.1"/>
    <property type="molecule type" value="Genomic_DNA"/>
</dbReference>
<dbReference type="Proteomes" id="UP001153954">
    <property type="component" value="Unassembled WGS sequence"/>
</dbReference>
<feature type="transmembrane region" description="Helical" evidence="12">
    <location>
        <begin position="96"/>
        <end position="126"/>
    </location>
</feature>
<comment type="similarity">
    <text evidence="2 10">Belongs to the G-protein coupled receptor 1 family.</text>
</comment>
<dbReference type="PRINTS" id="PR00237">
    <property type="entry name" value="GPCRRHODOPSN"/>
</dbReference>
<feature type="transmembrane region" description="Helical" evidence="12">
    <location>
        <begin position="147"/>
        <end position="169"/>
    </location>
</feature>
<evidence type="ECO:0000256" key="10">
    <source>
        <dbReference type="RuleBase" id="RU000688"/>
    </source>
</evidence>
<evidence type="ECO:0000256" key="3">
    <source>
        <dbReference type="ARBA" id="ARBA00022475"/>
    </source>
</evidence>
<dbReference type="InterPro" id="IPR017452">
    <property type="entry name" value="GPCR_Rhodpsn_7TM"/>
</dbReference>
<evidence type="ECO:0000256" key="6">
    <source>
        <dbReference type="ARBA" id="ARBA00023040"/>
    </source>
</evidence>
<evidence type="ECO:0000256" key="2">
    <source>
        <dbReference type="ARBA" id="ARBA00010663"/>
    </source>
</evidence>
<comment type="subcellular location">
    <subcellularLocation>
        <location evidence="1">Cell membrane</location>
        <topology evidence="1">Multi-pass membrane protein</topology>
    </subcellularLocation>
</comment>
<evidence type="ECO:0000256" key="1">
    <source>
        <dbReference type="ARBA" id="ARBA00004651"/>
    </source>
</evidence>
<feature type="region of interest" description="Disordered" evidence="11">
    <location>
        <begin position="295"/>
        <end position="316"/>
    </location>
</feature>
<sequence>MCKLVNFSQAVSVLVSAYTLLAISVDRYFVITRPLKPRMGKTAAKLVMCCVWCGALATAAPIIIVSQLQKPSLWHQVCELDICSEKWAYPEQSEQYTYALLILQFALPLTALVCSYGRITYVVWGVQPPGEAESVRDLRIQHSKRKMVKMMITVVVVFTVCWLPLNIFILLWTAHEDDEEWGSWPGMQYVWFVSHCLAMSHSCYNPIIYSYMNVRYRNGFVQVLGKILRLNNNAGSRSCHRSSVCERVPLSDLMGTNRFSRLRNTSRCKCRISRDGLSSVELSRKCSSCTSLRHMSSTITRPSPPARAVSVRSHFD</sequence>
<comment type="caution">
    <text evidence="14">The sequence shown here is derived from an EMBL/GenBank/DDBJ whole genome shotgun (WGS) entry which is preliminary data.</text>
</comment>
<dbReference type="PRINTS" id="PR01012">
    <property type="entry name" value="NRPEPTIDEYR"/>
</dbReference>
<feature type="transmembrane region" description="Helical" evidence="12">
    <location>
        <begin position="189"/>
        <end position="209"/>
    </location>
</feature>
<dbReference type="AlphaFoldDB" id="A0AAU9VGC2"/>
<keyword evidence="15" id="KW-1185">Reference proteome</keyword>
<keyword evidence="9 10" id="KW-0807">Transducer</keyword>
<evidence type="ECO:0000256" key="7">
    <source>
        <dbReference type="ARBA" id="ARBA00023136"/>
    </source>
</evidence>
<dbReference type="GO" id="GO:0005886">
    <property type="term" value="C:plasma membrane"/>
    <property type="evidence" value="ECO:0007669"/>
    <property type="project" value="UniProtKB-SubCell"/>
</dbReference>
<dbReference type="PANTHER" id="PTHR24238">
    <property type="entry name" value="G-PROTEIN COUPLED RECEPTOR"/>
    <property type="match status" value="1"/>
</dbReference>
<keyword evidence="3" id="KW-1003">Cell membrane</keyword>
<accession>A0AAU9VGC2</accession>
<dbReference type="Pfam" id="PF00001">
    <property type="entry name" value="7tm_1"/>
    <property type="match status" value="1"/>
</dbReference>
<reference evidence="14" key="1">
    <citation type="submission" date="2022-03" db="EMBL/GenBank/DDBJ databases">
        <authorList>
            <person name="Tunstrom K."/>
        </authorList>
    </citation>
    <scope>NUCLEOTIDE SEQUENCE</scope>
</reference>
<evidence type="ECO:0000256" key="8">
    <source>
        <dbReference type="ARBA" id="ARBA00023170"/>
    </source>
</evidence>
<keyword evidence="4 10" id="KW-0812">Transmembrane</keyword>
<dbReference type="PROSITE" id="PS50262">
    <property type="entry name" value="G_PROTEIN_RECEP_F1_2"/>
    <property type="match status" value="1"/>
</dbReference>
<evidence type="ECO:0000259" key="13">
    <source>
        <dbReference type="PROSITE" id="PS50262"/>
    </source>
</evidence>
<dbReference type="SUPFAM" id="SSF81321">
    <property type="entry name" value="Family A G protein-coupled receptor-like"/>
    <property type="match status" value="1"/>
</dbReference>
<evidence type="ECO:0000256" key="12">
    <source>
        <dbReference type="SAM" id="Phobius"/>
    </source>
</evidence>
<feature type="transmembrane region" description="Helical" evidence="12">
    <location>
        <begin position="6"/>
        <end position="25"/>
    </location>
</feature>
<keyword evidence="6 10" id="KW-0297">G-protein coupled receptor</keyword>
<dbReference type="InterPro" id="IPR000276">
    <property type="entry name" value="GPCR_Rhodpsn"/>
</dbReference>
<keyword evidence="5 12" id="KW-1133">Transmembrane helix</keyword>
<evidence type="ECO:0000256" key="11">
    <source>
        <dbReference type="SAM" id="MobiDB-lite"/>
    </source>
</evidence>
<dbReference type="InterPro" id="IPR000611">
    <property type="entry name" value="NPY_rcpt"/>
</dbReference>
<evidence type="ECO:0000313" key="15">
    <source>
        <dbReference type="Proteomes" id="UP001153954"/>
    </source>
</evidence>
<dbReference type="PANTHER" id="PTHR24238:SF73">
    <property type="entry name" value="RYAMIDE RECEPTOR"/>
    <property type="match status" value="1"/>
</dbReference>
<keyword evidence="7 12" id="KW-0472">Membrane</keyword>
<name>A0AAU9VGC2_EUPED</name>
<feature type="transmembrane region" description="Helical" evidence="12">
    <location>
        <begin position="46"/>
        <end position="65"/>
    </location>
</feature>